<dbReference type="RefSeq" id="WP_213888818.1">
    <property type="nucleotide sequence ID" value="NZ_JAGFNU010000005.1"/>
</dbReference>
<dbReference type="SUPFAM" id="SSF54909">
    <property type="entry name" value="Dimeric alpha+beta barrel"/>
    <property type="match status" value="1"/>
</dbReference>
<dbReference type="InterPro" id="IPR011008">
    <property type="entry name" value="Dimeric_a/b-barrel"/>
</dbReference>
<dbReference type="EMBL" id="JBHMEA010000016">
    <property type="protein sequence ID" value="MFB9231384.1"/>
    <property type="molecule type" value="Genomic_DNA"/>
</dbReference>
<dbReference type="InterPro" id="IPR005545">
    <property type="entry name" value="YCII"/>
</dbReference>
<keyword evidence="4" id="KW-1185">Reference proteome</keyword>
<protein>
    <submittedName>
        <fullName evidence="3">YciI family protein</fullName>
    </submittedName>
</protein>
<evidence type="ECO:0000259" key="2">
    <source>
        <dbReference type="Pfam" id="PF03795"/>
    </source>
</evidence>
<reference evidence="3 4" key="1">
    <citation type="submission" date="2024-09" db="EMBL/GenBank/DDBJ databases">
        <authorList>
            <person name="Sun Q."/>
            <person name="Mori K."/>
        </authorList>
    </citation>
    <scope>NUCLEOTIDE SEQUENCE [LARGE SCALE GENOMIC DNA]</scope>
    <source>
        <strain evidence="3 4">CECT 8726</strain>
    </source>
</reference>
<organism evidence="3 4">
    <name type="scientific">Pseudohalocynthiibacter aestuariivivens</name>
    <dbReference type="NCBI Taxonomy" id="1591409"/>
    <lineage>
        <taxon>Bacteria</taxon>
        <taxon>Pseudomonadati</taxon>
        <taxon>Pseudomonadota</taxon>
        <taxon>Alphaproteobacteria</taxon>
        <taxon>Rhodobacterales</taxon>
        <taxon>Paracoccaceae</taxon>
        <taxon>Pseudohalocynthiibacter</taxon>
    </lineage>
</organism>
<dbReference type="Pfam" id="PF03795">
    <property type="entry name" value="YCII"/>
    <property type="match status" value="1"/>
</dbReference>
<dbReference type="Gene3D" id="3.30.70.1060">
    <property type="entry name" value="Dimeric alpha+beta barrel"/>
    <property type="match status" value="1"/>
</dbReference>
<evidence type="ECO:0000313" key="3">
    <source>
        <dbReference type="EMBL" id="MFB9231384.1"/>
    </source>
</evidence>
<comment type="caution">
    <text evidence="3">The sequence shown here is derived from an EMBL/GenBank/DDBJ whole genome shotgun (WGS) entry which is preliminary data.</text>
</comment>
<sequence>MPNYILAYHGGAQPETPEEGAKHMQRWRTWLSDLGDAVVNPGTPLGKSTFVSAGGVMTDGGPEALTGFSVVSADSMEAALEMAKACPFVEIGTLEVAVMKEM</sequence>
<name>A0ABV5JDF6_9RHOB</name>
<accession>A0ABV5JDF6</accession>
<dbReference type="Proteomes" id="UP001589683">
    <property type="component" value="Unassembled WGS sequence"/>
</dbReference>
<evidence type="ECO:0000313" key="4">
    <source>
        <dbReference type="Proteomes" id="UP001589683"/>
    </source>
</evidence>
<feature type="domain" description="YCII-related" evidence="2">
    <location>
        <begin position="18"/>
        <end position="100"/>
    </location>
</feature>
<proteinExistence type="inferred from homology"/>
<comment type="similarity">
    <text evidence="1">Belongs to the YciI family.</text>
</comment>
<gene>
    <name evidence="3" type="ORF">ACFFUT_06235</name>
</gene>
<evidence type="ECO:0000256" key="1">
    <source>
        <dbReference type="ARBA" id="ARBA00007689"/>
    </source>
</evidence>